<dbReference type="Gene3D" id="1.10.260.40">
    <property type="entry name" value="lambda repressor-like DNA-binding domains"/>
    <property type="match status" value="1"/>
</dbReference>
<gene>
    <name evidence="5" type="ORF">ACFO60_22460</name>
</gene>
<feature type="domain" description="HTH lacI-type" evidence="4">
    <location>
        <begin position="10"/>
        <end position="63"/>
    </location>
</feature>
<dbReference type="Proteomes" id="UP001596004">
    <property type="component" value="Unassembled WGS sequence"/>
</dbReference>
<dbReference type="RefSeq" id="WP_380843104.1">
    <property type="nucleotide sequence ID" value="NZ_JBHSFP010000016.1"/>
</dbReference>
<comment type="caution">
    <text evidence="5">The sequence shown here is derived from an EMBL/GenBank/DDBJ whole genome shotgun (WGS) entry which is preliminary data.</text>
</comment>
<evidence type="ECO:0000256" key="1">
    <source>
        <dbReference type="ARBA" id="ARBA00023015"/>
    </source>
</evidence>
<dbReference type="SUPFAM" id="SSF53822">
    <property type="entry name" value="Periplasmic binding protein-like I"/>
    <property type="match status" value="1"/>
</dbReference>
<evidence type="ECO:0000313" key="6">
    <source>
        <dbReference type="Proteomes" id="UP001596004"/>
    </source>
</evidence>
<dbReference type="GO" id="GO:0003677">
    <property type="term" value="F:DNA binding"/>
    <property type="evidence" value="ECO:0007669"/>
    <property type="project" value="UniProtKB-KW"/>
</dbReference>
<evidence type="ECO:0000256" key="3">
    <source>
        <dbReference type="ARBA" id="ARBA00023163"/>
    </source>
</evidence>
<reference evidence="6" key="1">
    <citation type="journal article" date="2019" name="Int. J. Syst. Evol. Microbiol.">
        <title>The Global Catalogue of Microorganisms (GCM) 10K type strain sequencing project: providing services to taxonomists for standard genome sequencing and annotation.</title>
        <authorList>
            <consortium name="The Broad Institute Genomics Platform"/>
            <consortium name="The Broad Institute Genome Sequencing Center for Infectious Disease"/>
            <person name="Wu L."/>
            <person name="Ma J."/>
        </authorList>
    </citation>
    <scope>NUCLEOTIDE SEQUENCE [LARGE SCALE GENOMIC DNA]</scope>
    <source>
        <strain evidence="6">CGMCC 4.7132</strain>
    </source>
</reference>
<dbReference type="SMART" id="SM00354">
    <property type="entry name" value="HTH_LACI"/>
    <property type="match status" value="1"/>
</dbReference>
<dbReference type="InterPro" id="IPR000843">
    <property type="entry name" value="HTH_LacI"/>
</dbReference>
<accession>A0ABV9CL09</accession>
<dbReference type="PROSITE" id="PS50932">
    <property type="entry name" value="HTH_LACI_2"/>
    <property type="match status" value="1"/>
</dbReference>
<evidence type="ECO:0000313" key="5">
    <source>
        <dbReference type="EMBL" id="MFC4533542.1"/>
    </source>
</evidence>
<dbReference type="PANTHER" id="PTHR30146">
    <property type="entry name" value="LACI-RELATED TRANSCRIPTIONAL REPRESSOR"/>
    <property type="match status" value="1"/>
</dbReference>
<dbReference type="PANTHER" id="PTHR30146:SF138">
    <property type="entry name" value="TRANSCRIPTIONAL REGULATORY PROTEIN"/>
    <property type="match status" value="1"/>
</dbReference>
<dbReference type="CDD" id="cd06267">
    <property type="entry name" value="PBP1_LacI_sugar_binding-like"/>
    <property type="match status" value="1"/>
</dbReference>
<keyword evidence="1" id="KW-0805">Transcription regulation</keyword>
<protein>
    <submittedName>
        <fullName evidence="5">LacI family DNA-binding transcriptional regulator</fullName>
    </submittedName>
</protein>
<name>A0ABV9CL09_9ACTN</name>
<evidence type="ECO:0000256" key="2">
    <source>
        <dbReference type="ARBA" id="ARBA00023125"/>
    </source>
</evidence>
<sequence>MPRSQPRKRATIREVAQATGLSPAAVSYALRGMQVSDETIERVRQAAAELGYEADPIARALASGRTGMIGVLCGSLEDLWQQSLAIGLGRALRDKDRYALILDASGDPARERALALQLRDQRVDGLIVQPVDPAAQFWSQLAESLPVVAIGDALLDARTAGEVVFDNRNGVTLALEYLRRKGHRRIAVLTPTRPSTPDRPADVHVTAEAARLGLDIAVVTAPHGLAAMTGTARELLSSGSRPSAAFCFSDSIAYGVYAAAAELGLEIPGQISVMGYDDHPMSGLLTPGLTTVNWDIGGIVRAAVRLVAAAADGQHRRRRIIQAPELRERGSVAGLQSSGPR</sequence>
<keyword evidence="6" id="KW-1185">Reference proteome</keyword>
<organism evidence="5 6">
    <name type="scientific">Sphaerisporangium dianthi</name>
    <dbReference type="NCBI Taxonomy" id="1436120"/>
    <lineage>
        <taxon>Bacteria</taxon>
        <taxon>Bacillati</taxon>
        <taxon>Actinomycetota</taxon>
        <taxon>Actinomycetes</taxon>
        <taxon>Streptosporangiales</taxon>
        <taxon>Streptosporangiaceae</taxon>
        <taxon>Sphaerisporangium</taxon>
    </lineage>
</organism>
<dbReference type="SUPFAM" id="SSF47413">
    <property type="entry name" value="lambda repressor-like DNA-binding domains"/>
    <property type="match status" value="1"/>
</dbReference>
<proteinExistence type="predicted"/>
<dbReference type="Pfam" id="PF00356">
    <property type="entry name" value="LacI"/>
    <property type="match status" value="1"/>
</dbReference>
<dbReference type="InterPro" id="IPR028082">
    <property type="entry name" value="Peripla_BP_I"/>
</dbReference>
<dbReference type="CDD" id="cd01392">
    <property type="entry name" value="HTH_LacI"/>
    <property type="match status" value="1"/>
</dbReference>
<keyword evidence="3" id="KW-0804">Transcription</keyword>
<dbReference type="InterPro" id="IPR010982">
    <property type="entry name" value="Lambda_DNA-bd_dom_sf"/>
</dbReference>
<dbReference type="Gene3D" id="3.40.50.2300">
    <property type="match status" value="2"/>
</dbReference>
<evidence type="ECO:0000259" key="4">
    <source>
        <dbReference type="PROSITE" id="PS50932"/>
    </source>
</evidence>
<keyword evidence="2 5" id="KW-0238">DNA-binding</keyword>
<dbReference type="EMBL" id="JBHSFP010000016">
    <property type="protein sequence ID" value="MFC4533542.1"/>
    <property type="molecule type" value="Genomic_DNA"/>
</dbReference>
<dbReference type="InterPro" id="IPR046335">
    <property type="entry name" value="LacI/GalR-like_sensor"/>
</dbReference>
<dbReference type="Pfam" id="PF13377">
    <property type="entry name" value="Peripla_BP_3"/>
    <property type="match status" value="1"/>
</dbReference>